<evidence type="ECO:0000313" key="2">
    <source>
        <dbReference type="EMBL" id="MBA5637403.1"/>
    </source>
</evidence>
<proteinExistence type="predicted"/>
<keyword evidence="3" id="KW-1185">Reference proteome</keyword>
<organism evidence="2 3">
    <name type="scientific">Rugamonas brunnea</name>
    <dbReference type="NCBI Taxonomy" id="2758569"/>
    <lineage>
        <taxon>Bacteria</taxon>
        <taxon>Pseudomonadati</taxon>
        <taxon>Pseudomonadota</taxon>
        <taxon>Betaproteobacteria</taxon>
        <taxon>Burkholderiales</taxon>
        <taxon>Oxalobacteraceae</taxon>
        <taxon>Telluria group</taxon>
        <taxon>Rugamonas</taxon>
    </lineage>
</organism>
<dbReference type="Pfam" id="PF08808">
    <property type="entry name" value="RES"/>
    <property type="match status" value="1"/>
</dbReference>
<evidence type="ECO:0000259" key="1">
    <source>
        <dbReference type="SMART" id="SM00953"/>
    </source>
</evidence>
<dbReference type="EMBL" id="JACEZT010000005">
    <property type="protein sequence ID" value="MBA5637403.1"/>
    <property type="molecule type" value="Genomic_DNA"/>
</dbReference>
<accession>A0A7W2ERP2</accession>
<name>A0A7W2ERP2_9BURK</name>
<dbReference type="AlphaFoldDB" id="A0A7W2ERP2"/>
<gene>
    <name evidence="2" type="ORF">H3H37_10095</name>
</gene>
<protein>
    <submittedName>
        <fullName evidence="2">RES family NAD+ phosphorylase</fullName>
    </submittedName>
</protein>
<sequence length="156" mass="16875">MTVPVWRIAVEAPACSADDMTGAGAKRSGGRWNSPGTAMLYCAENIALAALETLSYLRAGALPFNRFLVRIDVPQAIWDRRVTLDPLPGGWDAVPAGRVSRAAGDAWAASKRSALLAVPSVIVPDEMNILVNPHHPDVASMAAHVLKRWVYDPRFF</sequence>
<dbReference type="InterPro" id="IPR014914">
    <property type="entry name" value="RES_dom"/>
</dbReference>
<evidence type="ECO:0000313" key="3">
    <source>
        <dbReference type="Proteomes" id="UP000534388"/>
    </source>
</evidence>
<dbReference type="SMART" id="SM00953">
    <property type="entry name" value="RES"/>
    <property type="match status" value="1"/>
</dbReference>
<comment type="caution">
    <text evidence="2">The sequence shown here is derived from an EMBL/GenBank/DDBJ whole genome shotgun (WGS) entry which is preliminary data.</text>
</comment>
<dbReference type="RefSeq" id="WP_182161958.1">
    <property type="nucleotide sequence ID" value="NZ_JACEZT010000005.1"/>
</dbReference>
<feature type="domain" description="RES" evidence="1">
    <location>
        <begin position="19"/>
        <end position="145"/>
    </location>
</feature>
<reference evidence="2 3" key="1">
    <citation type="submission" date="2020-07" db="EMBL/GenBank/DDBJ databases">
        <title>Novel species isolated from subtropical streams in China.</title>
        <authorList>
            <person name="Lu H."/>
        </authorList>
    </citation>
    <scope>NUCLEOTIDE SEQUENCE [LARGE SCALE GENOMIC DNA]</scope>
    <source>
        <strain evidence="2 3">LX20W</strain>
    </source>
</reference>
<dbReference type="Proteomes" id="UP000534388">
    <property type="component" value="Unassembled WGS sequence"/>
</dbReference>